<evidence type="ECO:0000313" key="2">
    <source>
        <dbReference type="Proteomes" id="UP000187209"/>
    </source>
</evidence>
<dbReference type="Gene3D" id="3.90.1720.10">
    <property type="entry name" value="endopeptidase domain like (from Nostoc punctiforme)"/>
    <property type="match status" value="1"/>
</dbReference>
<evidence type="ECO:0000313" key="1">
    <source>
        <dbReference type="EMBL" id="OMJ87782.1"/>
    </source>
</evidence>
<dbReference type="Proteomes" id="UP000187209">
    <property type="component" value="Unassembled WGS sequence"/>
</dbReference>
<name>A0A1R2CFI2_9CILI</name>
<proteinExistence type="predicted"/>
<dbReference type="AlphaFoldDB" id="A0A1R2CFI2"/>
<gene>
    <name evidence="1" type="ORF">SteCoe_10425</name>
</gene>
<dbReference type="InterPro" id="IPR038765">
    <property type="entry name" value="Papain-like_cys_pep_sf"/>
</dbReference>
<keyword evidence="2" id="KW-1185">Reference proteome</keyword>
<dbReference type="SUPFAM" id="SSF54001">
    <property type="entry name" value="Cysteine proteinases"/>
    <property type="match status" value="1"/>
</dbReference>
<accession>A0A1R2CFI2</accession>
<reference evidence="1 2" key="1">
    <citation type="submission" date="2016-11" db="EMBL/GenBank/DDBJ databases">
        <title>The macronuclear genome of Stentor coeruleus: a giant cell with tiny introns.</title>
        <authorList>
            <person name="Slabodnick M."/>
            <person name="Ruby J.G."/>
            <person name="Reiff S.B."/>
            <person name="Swart E.C."/>
            <person name="Gosai S."/>
            <person name="Prabakaran S."/>
            <person name="Witkowska E."/>
            <person name="Larue G.E."/>
            <person name="Fisher S."/>
            <person name="Freeman R.M."/>
            <person name="Gunawardena J."/>
            <person name="Chu W."/>
            <person name="Stover N.A."/>
            <person name="Gregory B.D."/>
            <person name="Nowacki M."/>
            <person name="Derisi J."/>
            <person name="Roy S.W."/>
            <person name="Marshall W.F."/>
            <person name="Sood P."/>
        </authorList>
    </citation>
    <scope>NUCLEOTIDE SEQUENCE [LARGE SCALE GENOMIC DNA]</scope>
    <source>
        <strain evidence="1">WM001</strain>
    </source>
</reference>
<protein>
    <submittedName>
        <fullName evidence="1">Uncharacterized protein</fullName>
    </submittedName>
</protein>
<sequence length="306" mass="35226">MNKKREDWVKTTLEGINRIIAPESLIIAKKLKIKDDEKTFALYVGELLEPGDIILTRTPQSQIYEVLRSLANSYFDHVAVVVDKESCLQVGPPRSQLIPTYYFLVMNRKPLVLRVKKEVKEQFLRNLSLLIDKPYNYMKAASTWLSSVLSERLKLVCKFPHEKTDKLICTDAILGALPSIDVLRKKHAKELDYDKIGSHTLNDFLALADLAEFEVVKLPYPFNMITTSETRNYRATAKRILQKESLFSSIVNLNNVIQTSQILSSTKGKRYRNAYRLVFAVAQAMKMMRIKGVELFHILSFVWPKI</sequence>
<organism evidence="1 2">
    <name type="scientific">Stentor coeruleus</name>
    <dbReference type="NCBI Taxonomy" id="5963"/>
    <lineage>
        <taxon>Eukaryota</taxon>
        <taxon>Sar</taxon>
        <taxon>Alveolata</taxon>
        <taxon>Ciliophora</taxon>
        <taxon>Postciliodesmatophora</taxon>
        <taxon>Heterotrichea</taxon>
        <taxon>Heterotrichida</taxon>
        <taxon>Stentoridae</taxon>
        <taxon>Stentor</taxon>
    </lineage>
</organism>
<comment type="caution">
    <text evidence="1">The sequence shown here is derived from an EMBL/GenBank/DDBJ whole genome shotgun (WGS) entry which is preliminary data.</text>
</comment>
<dbReference type="EMBL" id="MPUH01000168">
    <property type="protein sequence ID" value="OMJ87782.1"/>
    <property type="molecule type" value="Genomic_DNA"/>
</dbReference>
<dbReference type="OrthoDB" id="67398at2759"/>